<gene>
    <name evidence="1" type="ORF">QAD02_021950</name>
</gene>
<evidence type="ECO:0000313" key="2">
    <source>
        <dbReference type="Proteomes" id="UP001239111"/>
    </source>
</evidence>
<name>A0ACC2PTP3_9HYME</name>
<dbReference type="EMBL" id="CM056741">
    <property type="protein sequence ID" value="KAJ8686156.1"/>
    <property type="molecule type" value="Genomic_DNA"/>
</dbReference>
<accession>A0ACC2PTP3</accession>
<organism evidence="1 2">
    <name type="scientific">Eretmocerus hayati</name>
    <dbReference type="NCBI Taxonomy" id="131215"/>
    <lineage>
        <taxon>Eukaryota</taxon>
        <taxon>Metazoa</taxon>
        <taxon>Ecdysozoa</taxon>
        <taxon>Arthropoda</taxon>
        <taxon>Hexapoda</taxon>
        <taxon>Insecta</taxon>
        <taxon>Pterygota</taxon>
        <taxon>Neoptera</taxon>
        <taxon>Endopterygota</taxon>
        <taxon>Hymenoptera</taxon>
        <taxon>Apocrita</taxon>
        <taxon>Proctotrupomorpha</taxon>
        <taxon>Chalcidoidea</taxon>
        <taxon>Aphelinidae</taxon>
        <taxon>Aphelininae</taxon>
        <taxon>Eretmocerus</taxon>
    </lineage>
</organism>
<keyword evidence="2" id="KW-1185">Reference proteome</keyword>
<proteinExistence type="predicted"/>
<sequence>MEDLPNSNLQLVLGVKEGGNFDRILKPTIIIATLNGHCRESKEIQSDCNPQYATDLTWDTDKNSLRKMRCNQTPVKIECYAVNDNGSREKVGYTLVSVRAAQIVPQDKESSIRTTWHDILGIRNDFSSCRPKLLLYLIIKERKEIKPDRNSISTSVDSYQVRDSNANDMPVWLEEEHLIQLGPPDTCKDIFLFSIVARAANNLVDSVSDYEMNRSCRISIIYHVFDSFFSLRPFESRLASTLLINEKIVVRMRSSFCALLNYLKSKSHFLIKMKVDGTFVGQSEINLESLVETNYIQSINKKTYGSASTKDYFCELRNTDSKRIEEGQKRGDVVTKAAGLEVHIRLQHVGTSNAMIENGQRVTYEPQPSVGFQRKPNHLDEKVNLTSVPYFCRNPDPSIYKEHHQIFNQKLTSSGENLEYPFINSPVHGMCNYPQNNPSKSFRTRTYRSYCLSVHLKAIKFFDPDPDLQKIEFRFYQPEGEIINKVCVNISVGAGQMVSLEDVNCKLYFITTTQEFEGFLETFCPRINVCNASSSVRKCLAQVNFDIRKFLLSKKNLLEYEAPMTSCRDKEKLGIISTSITLRECVATAHKNELNGYENPLKKVDDLDVWKKKQKESFLKEFCPVFREIFIEFGGLNLFYRKDSRVSTVPINPLDSKNVCETRSMIAFRTDISDSIELQIPRPEL</sequence>
<dbReference type="Proteomes" id="UP001239111">
    <property type="component" value="Chromosome 1"/>
</dbReference>
<protein>
    <submittedName>
        <fullName evidence="1">Uncharacterized protein</fullName>
    </submittedName>
</protein>
<comment type="caution">
    <text evidence="1">The sequence shown here is derived from an EMBL/GenBank/DDBJ whole genome shotgun (WGS) entry which is preliminary data.</text>
</comment>
<reference evidence="1" key="1">
    <citation type="submission" date="2023-04" db="EMBL/GenBank/DDBJ databases">
        <title>A chromosome-level genome assembly of the parasitoid wasp Eretmocerus hayati.</title>
        <authorList>
            <person name="Zhong Y."/>
            <person name="Liu S."/>
            <person name="Liu Y."/>
        </authorList>
    </citation>
    <scope>NUCLEOTIDE SEQUENCE</scope>
    <source>
        <strain evidence="1">ZJU_SS_LIU_2023</strain>
    </source>
</reference>
<evidence type="ECO:0000313" key="1">
    <source>
        <dbReference type="EMBL" id="KAJ8686156.1"/>
    </source>
</evidence>